<evidence type="ECO:0000259" key="1">
    <source>
        <dbReference type="Pfam" id="PF07883"/>
    </source>
</evidence>
<comment type="caution">
    <text evidence="2">The sequence shown here is derived from an EMBL/GenBank/DDBJ whole genome shotgun (WGS) entry which is preliminary data.</text>
</comment>
<dbReference type="PANTHER" id="PTHR36156:SF2">
    <property type="entry name" value="CUPIN TYPE-2 DOMAIN-CONTAINING PROTEIN"/>
    <property type="match status" value="1"/>
</dbReference>
<dbReference type="Gene3D" id="2.60.120.10">
    <property type="entry name" value="Jelly Rolls"/>
    <property type="match status" value="1"/>
</dbReference>
<dbReference type="InterPro" id="IPR014710">
    <property type="entry name" value="RmlC-like_jellyroll"/>
</dbReference>
<dbReference type="InterPro" id="IPR013096">
    <property type="entry name" value="Cupin_2"/>
</dbReference>
<dbReference type="EMBL" id="NAJM01000008">
    <property type="protein sequence ID" value="RVX73493.1"/>
    <property type="molecule type" value="Genomic_DNA"/>
</dbReference>
<gene>
    <name evidence="2" type="ORF">B0A52_03135</name>
</gene>
<dbReference type="CDD" id="cd02231">
    <property type="entry name" value="cupin_BLL6423-like"/>
    <property type="match status" value="1"/>
</dbReference>
<organism evidence="2 3">
    <name type="scientific">Exophiala mesophila</name>
    <name type="common">Black yeast-like fungus</name>
    <dbReference type="NCBI Taxonomy" id="212818"/>
    <lineage>
        <taxon>Eukaryota</taxon>
        <taxon>Fungi</taxon>
        <taxon>Dikarya</taxon>
        <taxon>Ascomycota</taxon>
        <taxon>Pezizomycotina</taxon>
        <taxon>Eurotiomycetes</taxon>
        <taxon>Chaetothyriomycetidae</taxon>
        <taxon>Chaetothyriales</taxon>
        <taxon>Herpotrichiellaceae</taxon>
        <taxon>Exophiala</taxon>
    </lineage>
</organism>
<dbReference type="Proteomes" id="UP000288859">
    <property type="component" value="Unassembled WGS sequence"/>
</dbReference>
<feature type="domain" description="Cupin type-2" evidence="1">
    <location>
        <begin position="99"/>
        <end position="162"/>
    </location>
</feature>
<dbReference type="AlphaFoldDB" id="A0A438NCU8"/>
<reference evidence="2 3" key="1">
    <citation type="submission" date="2017-03" db="EMBL/GenBank/DDBJ databases">
        <title>Genomes of endolithic fungi from Antarctica.</title>
        <authorList>
            <person name="Coleine C."/>
            <person name="Masonjones S."/>
            <person name="Stajich J.E."/>
        </authorList>
    </citation>
    <scope>NUCLEOTIDE SEQUENCE [LARGE SCALE GENOMIC DNA]</scope>
    <source>
        <strain evidence="2 3">CCFEE 6314</strain>
    </source>
</reference>
<dbReference type="InterPro" id="IPR047142">
    <property type="entry name" value="OryJ/VirC-like"/>
</dbReference>
<evidence type="ECO:0000313" key="3">
    <source>
        <dbReference type="Proteomes" id="UP000288859"/>
    </source>
</evidence>
<name>A0A438NCU8_EXOME</name>
<dbReference type="VEuPathDB" id="FungiDB:PV10_00944"/>
<dbReference type="Gene3D" id="2.20.70.150">
    <property type="match status" value="1"/>
</dbReference>
<proteinExistence type="predicted"/>
<dbReference type="SUPFAM" id="SSF51182">
    <property type="entry name" value="RmlC-like cupins"/>
    <property type="match status" value="1"/>
</dbReference>
<dbReference type="InterPro" id="IPR011051">
    <property type="entry name" value="RmlC_Cupin_sf"/>
</dbReference>
<dbReference type="Pfam" id="PF07883">
    <property type="entry name" value="Cupin_2"/>
    <property type="match status" value="1"/>
</dbReference>
<dbReference type="PANTHER" id="PTHR36156">
    <property type="entry name" value="SLR2101 PROTEIN"/>
    <property type="match status" value="1"/>
</dbReference>
<sequence length="187" mass="20198">MTPVSGLPTVKRLVTGHNNQGKAIFDHEEQLTPLTPFAANKSTSAASAAPLGITLIHRTRGFPVKIQGSVEELSADNLRRGQGPSGIVCQVVDLPPTLPGQAVYMHRNQSLDYGVVLRGTMQIILDDGKEKTLSEGDIYVQKGTNHAWKNITSEYCRFLTVVIPSEEVVVGDTGEHLEVTKIPGLSD</sequence>
<protein>
    <recommendedName>
        <fullName evidence="1">Cupin type-2 domain-containing protein</fullName>
    </recommendedName>
</protein>
<evidence type="ECO:0000313" key="2">
    <source>
        <dbReference type="EMBL" id="RVX73493.1"/>
    </source>
</evidence>
<accession>A0A438NCU8</accession>
<dbReference type="OrthoDB" id="5840532at2759"/>